<reference evidence="2 3" key="1">
    <citation type="journal article" date="2014" name="Genome Announc.">
        <title>Draft Genome Sequences of Marine Flavobacterium Nonlabens Strains NR17, NR24, NR27, NR32, NR33, and Ara13.</title>
        <authorList>
            <person name="Nakanishi M."/>
            <person name="Meirelles P."/>
            <person name="Suzuki R."/>
            <person name="Takatani N."/>
            <person name="Mino S."/>
            <person name="Suda W."/>
            <person name="Oshima K."/>
            <person name="Hattori M."/>
            <person name="Ohkuma M."/>
            <person name="Hosokawa M."/>
            <person name="Miyashita K."/>
            <person name="Thompson F.L."/>
            <person name="Niwa A."/>
            <person name="Sawabe T."/>
            <person name="Sawabe T."/>
        </authorList>
    </citation>
    <scope>NUCLEOTIDE SEQUENCE [LARGE SCALE GENOMIC DNA]</scope>
    <source>
        <strain evidence="3">JCM19275</strain>
    </source>
</reference>
<gene>
    <name evidence="2" type="ORF">JCM19275_2220</name>
</gene>
<keyword evidence="1" id="KW-0472">Membrane</keyword>
<proteinExistence type="predicted"/>
<keyword evidence="1" id="KW-1133">Transmembrane helix</keyword>
<name>A0A090WIR5_NONUL</name>
<keyword evidence="1" id="KW-0812">Transmembrane</keyword>
<evidence type="ECO:0000313" key="2">
    <source>
        <dbReference type="EMBL" id="GAL76088.1"/>
    </source>
</evidence>
<dbReference type="AlphaFoldDB" id="A0A090WIR5"/>
<organism evidence="2 3">
    <name type="scientific">Nonlabens ulvanivorans</name>
    <name type="common">Persicivirga ulvanivorans</name>
    <dbReference type="NCBI Taxonomy" id="906888"/>
    <lineage>
        <taxon>Bacteria</taxon>
        <taxon>Pseudomonadati</taxon>
        <taxon>Bacteroidota</taxon>
        <taxon>Flavobacteriia</taxon>
        <taxon>Flavobacteriales</taxon>
        <taxon>Flavobacteriaceae</taxon>
        <taxon>Nonlabens</taxon>
    </lineage>
</organism>
<evidence type="ECO:0000256" key="1">
    <source>
        <dbReference type="SAM" id="Phobius"/>
    </source>
</evidence>
<feature type="transmembrane region" description="Helical" evidence="1">
    <location>
        <begin position="6"/>
        <end position="23"/>
    </location>
</feature>
<dbReference type="EMBL" id="BBNT01000008">
    <property type="protein sequence ID" value="GAL76088.1"/>
    <property type="molecule type" value="Genomic_DNA"/>
</dbReference>
<feature type="transmembrane region" description="Helical" evidence="1">
    <location>
        <begin position="35"/>
        <end position="53"/>
    </location>
</feature>
<dbReference type="Proteomes" id="UP000029647">
    <property type="component" value="Unassembled WGS sequence"/>
</dbReference>
<protein>
    <submittedName>
        <fullName evidence="2">Uncharacterized protein</fullName>
    </submittedName>
</protein>
<evidence type="ECO:0000313" key="3">
    <source>
        <dbReference type="Proteomes" id="UP000029647"/>
    </source>
</evidence>
<comment type="caution">
    <text evidence="2">The sequence shown here is derived from an EMBL/GenBank/DDBJ whole genome shotgun (WGS) entry which is preliminary data.</text>
</comment>
<accession>A0A090WIR5</accession>
<sequence>MDDGIIVIIQIVLRIVGAVVCSNKAKELNRSTGGWGGFFGFISPILAMIWIHFMKPIMKWDENIKINNKI</sequence>